<dbReference type="RefSeq" id="WP_268039124.1">
    <property type="nucleotide sequence ID" value="NZ_JAPQER010000001.1"/>
</dbReference>
<reference evidence="2" key="1">
    <citation type="submission" date="2022-12" db="EMBL/GenBank/DDBJ databases">
        <authorList>
            <person name="Wang J."/>
        </authorList>
    </citation>
    <scope>NUCLEOTIDE SEQUENCE</scope>
    <source>
        <strain evidence="2">HY-45-18</strain>
    </source>
</reference>
<proteinExistence type="predicted"/>
<gene>
    <name evidence="2" type="ORF">OW763_00625</name>
</gene>
<keyword evidence="1" id="KW-0175">Coiled coil</keyword>
<organism evidence="2 3">
    <name type="scientific">Clostridium aestuarii</name>
    <dbReference type="NCBI Taxonomy" id="338193"/>
    <lineage>
        <taxon>Bacteria</taxon>
        <taxon>Bacillati</taxon>
        <taxon>Bacillota</taxon>
        <taxon>Clostridia</taxon>
        <taxon>Eubacteriales</taxon>
        <taxon>Clostridiaceae</taxon>
        <taxon>Clostridium</taxon>
    </lineage>
</organism>
<dbReference type="EMBL" id="JAPQER010000001">
    <property type="protein sequence ID" value="MCY6482857.1"/>
    <property type="molecule type" value="Genomic_DNA"/>
</dbReference>
<keyword evidence="3" id="KW-1185">Reference proteome</keyword>
<name>A0ABT4CWZ2_9CLOT</name>
<evidence type="ECO:0000256" key="1">
    <source>
        <dbReference type="SAM" id="Coils"/>
    </source>
</evidence>
<sequence length="77" mass="9056">MKISFFYKLKNGKTISNESTCGEGLDRNANTIKEIAKHIEKQCEEYKDEIDFSKDNEKIEKLLKAFREELKNKDLIL</sequence>
<feature type="coiled-coil region" evidence="1">
    <location>
        <begin position="29"/>
        <end position="56"/>
    </location>
</feature>
<evidence type="ECO:0000313" key="2">
    <source>
        <dbReference type="EMBL" id="MCY6482857.1"/>
    </source>
</evidence>
<accession>A0ABT4CWZ2</accession>
<protein>
    <submittedName>
        <fullName evidence="2">Uncharacterized protein</fullName>
    </submittedName>
</protein>
<evidence type="ECO:0000313" key="3">
    <source>
        <dbReference type="Proteomes" id="UP001078443"/>
    </source>
</evidence>
<dbReference type="Proteomes" id="UP001078443">
    <property type="component" value="Unassembled WGS sequence"/>
</dbReference>
<comment type="caution">
    <text evidence="2">The sequence shown here is derived from an EMBL/GenBank/DDBJ whole genome shotgun (WGS) entry which is preliminary data.</text>
</comment>